<dbReference type="EMBL" id="JAWDJX010000113">
    <property type="protein sequence ID" value="KAK3046129.1"/>
    <property type="molecule type" value="Genomic_DNA"/>
</dbReference>
<dbReference type="PANTHER" id="PTHR48022">
    <property type="entry name" value="PLASTIDIC GLUCOSE TRANSPORTER 4"/>
    <property type="match status" value="1"/>
</dbReference>
<sequence length="174" mass="19277">MVFGATWLTVPWLYPAEIFPLQVRAKGNAWGVVGWSIGNGWCTLLLPTVFSALGPNTLHLFGAVNILSIIVVWALYPETNQRTLEEMNLVFAADSIWNWDAEKNYKILMEENPDLVQAARRGNSVVDPETGLIKTERRSSADGEKDGMRGPSLVTGGGEQRRPSLVAQHEEGRK</sequence>
<name>A0AAJ0DA01_9PEZI</name>
<reference evidence="9" key="1">
    <citation type="submission" date="2023-04" db="EMBL/GenBank/DDBJ databases">
        <title>Black Yeasts Isolated from many extreme environments.</title>
        <authorList>
            <person name="Coleine C."/>
            <person name="Stajich J.E."/>
            <person name="Selbmann L."/>
        </authorList>
    </citation>
    <scope>NUCLEOTIDE SEQUENCE</scope>
    <source>
        <strain evidence="9">CCFEE 5312</strain>
    </source>
</reference>
<dbReference type="Proteomes" id="UP001271007">
    <property type="component" value="Unassembled WGS sequence"/>
</dbReference>
<feature type="region of interest" description="Disordered" evidence="6">
    <location>
        <begin position="129"/>
        <end position="174"/>
    </location>
</feature>
<gene>
    <name evidence="9" type="ORF">LTR09_012355</name>
</gene>
<evidence type="ECO:0000256" key="3">
    <source>
        <dbReference type="ARBA" id="ARBA00022692"/>
    </source>
</evidence>
<dbReference type="InterPro" id="IPR005828">
    <property type="entry name" value="MFS_sugar_transport-like"/>
</dbReference>
<evidence type="ECO:0000313" key="9">
    <source>
        <dbReference type="EMBL" id="KAK3046129.1"/>
    </source>
</evidence>
<organism evidence="9 10">
    <name type="scientific">Extremus antarcticus</name>
    <dbReference type="NCBI Taxonomy" id="702011"/>
    <lineage>
        <taxon>Eukaryota</taxon>
        <taxon>Fungi</taxon>
        <taxon>Dikarya</taxon>
        <taxon>Ascomycota</taxon>
        <taxon>Pezizomycotina</taxon>
        <taxon>Dothideomycetes</taxon>
        <taxon>Dothideomycetidae</taxon>
        <taxon>Mycosphaerellales</taxon>
        <taxon>Extremaceae</taxon>
        <taxon>Extremus</taxon>
    </lineage>
</organism>
<evidence type="ECO:0000256" key="5">
    <source>
        <dbReference type="ARBA" id="ARBA00023136"/>
    </source>
</evidence>
<feature type="compositionally biased region" description="Basic and acidic residues" evidence="6">
    <location>
        <begin position="134"/>
        <end position="148"/>
    </location>
</feature>
<evidence type="ECO:0000256" key="1">
    <source>
        <dbReference type="ARBA" id="ARBA00004141"/>
    </source>
</evidence>
<dbReference type="Pfam" id="PF00083">
    <property type="entry name" value="Sugar_tr"/>
    <property type="match status" value="1"/>
</dbReference>
<comment type="similarity">
    <text evidence="2">Belongs to the major facilitator superfamily. Sugar transporter (TC 2.A.1.1) family.</text>
</comment>
<comment type="caution">
    <text evidence="9">The sequence shown here is derived from an EMBL/GenBank/DDBJ whole genome shotgun (WGS) entry which is preliminary data.</text>
</comment>
<dbReference type="InterPro" id="IPR020846">
    <property type="entry name" value="MFS_dom"/>
</dbReference>
<keyword evidence="5 7" id="KW-0472">Membrane</keyword>
<evidence type="ECO:0000256" key="7">
    <source>
        <dbReference type="SAM" id="Phobius"/>
    </source>
</evidence>
<dbReference type="PROSITE" id="PS50850">
    <property type="entry name" value="MFS"/>
    <property type="match status" value="1"/>
</dbReference>
<dbReference type="SUPFAM" id="SSF103473">
    <property type="entry name" value="MFS general substrate transporter"/>
    <property type="match status" value="1"/>
</dbReference>
<evidence type="ECO:0000313" key="10">
    <source>
        <dbReference type="Proteomes" id="UP001271007"/>
    </source>
</evidence>
<dbReference type="AlphaFoldDB" id="A0AAJ0DA01"/>
<feature type="transmembrane region" description="Helical" evidence="7">
    <location>
        <begin position="29"/>
        <end position="52"/>
    </location>
</feature>
<accession>A0AAJ0DA01</accession>
<keyword evidence="10" id="KW-1185">Reference proteome</keyword>
<keyword evidence="3 7" id="KW-0812">Transmembrane</keyword>
<dbReference type="PANTHER" id="PTHR48022:SF78">
    <property type="entry name" value="MONOSACCHARIDE TRANSPORTER, PUTATIVE (AFU_ORTHOLOGUE AFUA_2G02110)-RELATED"/>
    <property type="match status" value="1"/>
</dbReference>
<protein>
    <recommendedName>
        <fullName evidence="8">Major facilitator superfamily (MFS) profile domain-containing protein</fullName>
    </recommendedName>
</protein>
<proteinExistence type="inferred from homology"/>
<dbReference type="Gene3D" id="1.20.1250.20">
    <property type="entry name" value="MFS general substrate transporter like domains"/>
    <property type="match status" value="1"/>
</dbReference>
<evidence type="ECO:0000256" key="6">
    <source>
        <dbReference type="SAM" id="MobiDB-lite"/>
    </source>
</evidence>
<evidence type="ECO:0000256" key="2">
    <source>
        <dbReference type="ARBA" id="ARBA00010992"/>
    </source>
</evidence>
<keyword evidence="4 7" id="KW-1133">Transmembrane helix</keyword>
<dbReference type="GO" id="GO:0016020">
    <property type="term" value="C:membrane"/>
    <property type="evidence" value="ECO:0007669"/>
    <property type="project" value="UniProtKB-SubCell"/>
</dbReference>
<comment type="subcellular location">
    <subcellularLocation>
        <location evidence="1">Membrane</location>
        <topology evidence="1">Multi-pass membrane protein</topology>
    </subcellularLocation>
</comment>
<feature type="domain" description="Major facilitator superfamily (MFS) profile" evidence="8">
    <location>
        <begin position="1"/>
        <end position="80"/>
    </location>
</feature>
<dbReference type="InterPro" id="IPR036259">
    <property type="entry name" value="MFS_trans_sf"/>
</dbReference>
<dbReference type="InterPro" id="IPR050360">
    <property type="entry name" value="MFS_Sugar_Transporters"/>
</dbReference>
<dbReference type="GO" id="GO:0005351">
    <property type="term" value="F:carbohydrate:proton symporter activity"/>
    <property type="evidence" value="ECO:0007669"/>
    <property type="project" value="TreeGrafter"/>
</dbReference>
<feature type="transmembrane region" description="Helical" evidence="7">
    <location>
        <begin position="58"/>
        <end position="76"/>
    </location>
</feature>
<evidence type="ECO:0000256" key="4">
    <source>
        <dbReference type="ARBA" id="ARBA00022989"/>
    </source>
</evidence>
<evidence type="ECO:0000259" key="8">
    <source>
        <dbReference type="PROSITE" id="PS50850"/>
    </source>
</evidence>